<dbReference type="AlphaFoldDB" id="A0A2T2P392"/>
<keyword evidence="2" id="KW-1185">Reference proteome</keyword>
<reference evidence="1 2" key="1">
    <citation type="journal article" date="2018" name="Front. Microbiol.">
        <title>Genome-Wide Analysis of Corynespora cassiicola Leaf Fall Disease Putative Effectors.</title>
        <authorList>
            <person name="Lopez D."/>
            <person name="Ribeiro S."/>
            <person name="Label P."/>
            <person name="Fumanal B."/>
            <person name="Venisse J.S."/>
            <person name="Kohler A."/>
            <person name="de Oliveira R.R."/>
            <person name="Labutti K."/>
            <person name="Lipzen A."/>
            <person name="Lail K."/>
            <person name="Bauer D."/>
            <person name="Ohm R.A."/>
            <person name="Barry K.W."/>
            <person name="Spatafora J."/>
            <person name="Grigoriev I.V."/>
            <person name="Martin F.M."/>
            <person name="Pujade-Renaud V."/>
        </authorList>
    </citation>
    <scope>NUCLEOTIDE SEQUENCE [LARGE SCALE GENOMIC DNA]</scope>
    <source>
        <strain evidence="1 2">Philippines</strain>
    </source>
</reference>
<organism evidence="1 2">
    <name type="scientific">Corynespora cassiicola Philippines</name>
    <dbReference type="NCBI Taxonomy" id="1448308"/>
    <lineage>
        <taxon>Eukaryota</taxon>
        <taxon>Fungi</taxon>
        <taxon>Dikarya</taxon>
        <taxon>Ascomycota</taxon>
        <taxon>Pezizomycotina</taxon>
        <taxon>Dothideomycetes</taxon>
        <taxon>Pleosporomycetidae</taxon>
        <taxon>Pleosporales</taxon>
        <taxon>Corynesporascaceae</taxon>
        <taxon>Corynespora</taxon>
    </lineage>
</organism>
<proteinExistence type="predicted"/>
<accession>A0A2T2P392</accession>
<protein>
    <submittedName>
        <fullName evidence="1">Uncharacterized protein</fullName>
    </submittedName>
</protein>
<dbReference type="Proteomes" id="UP000240883">
    <property type="component" value="Unassembled WGS sequence"/>
</dbReference>
<evidence type="ECO:0000313" key="2">
    <source>
        <dbReference type="Proteomes" id="UP000240883"/>
    </source>
</evidence>
<evidence type="ECO:0000313" key="1">
    <source>
        <dbReference type="EMBL" id="PSN72147.1"/>
    </source>
</evidence>
<sequence>MLRPSAFWPMLPLPLLPPPAPLAAAHIAANSYQYLCPRRSRSLLPFAATVTLRPGPPRLRAPPWPHAPALSGFAHSSAAHGWTDGCRSMNGLAATWPAIRLIQSCPSAPIPGNTASGGAWNPQPVEELDSPVGISFVTPPTMSCALPSFAENQLFFFFFVFFLSCHPPGPCTTQAHMAAQVRAFGLPAVSVDVERDRC</sequence>
<gene>
    <name evidence="1" type="ORF">BS50DRAFT_657969</name>
</gene>
<dbReference type="EMBL" id="KZ678130">
    <property type="protein sequence ID" value="PSN72147.1"/>
    <property type="molecule type" value="Genomic_DNA"/>
</dbReference>
<name>A0A2T2P392_CORCC</name>